<proteinExistence type="predicted"/>
<accession>A0A453LEM7</accession>
<dbReference type="EnsemblPlants" id="AET5Gv20736900.46">
    <property type="protein sequence ID" value="AET5Gv20736900.46"/>
    <property type="gene ID" value="AET5Gv20736900"/>
</dbReference>
<protein>
    <submittedName>
        <fullName evidence="1">Uncharacterized protein</fullName>
    </submittedName>
</protein>
<organism evidence="1 2">
    <name type="scientific">Aegilops tauschii subsp. strangulata</name>
    <name type="common">Goatgrass</name>
    <dbReference type="NCBI Taxonomy" id="200361"/>
    <lineage>
        <taxon>Eukaryota</taxon>
        <taxon>Viridiplantae</taxon>
        <taxon>Streptophyta</taxon>
        <taxon>Embryophyta</taxon>
        <taxon>Tracheophyta</taxon>
        <taxon>Spermatophyta</taxon>
        <taxon>Magnoliopsida</taxon>
        <taxon>Liliopsida</taxon>
        <taxon>Poales</taxon>
        <taxon>Poaceae</taxon>
        <taxon>BOP clade</taxon>
        <taxon>Pooideae</taxon>
        <taxon>Triticodae</taxon>
        <taxon>Triticeae</taxon>
        <taxon>Triticinae</taxon>
        <taxon>Aegilops</taxon>
    </lineage>
</organism>
<reference evidence="2" key="2">
    <citation type="journal article" date="2017" name="Nat. Plants">
        <title>The Aegilops tauschii genome reveals multiple impacts of transposons.</title>
        <authorList>
            <person name="Zhao G."/>
            <person name="Zou C."/>
            <person name="Li K."/>
            <person name="Wang K."/>
            <person name="Li T."/>
            <person name="Gao L."/>
            <person name="Zhang X."/>
            <person name="Wang H."/>
            <person name="Yang Z."/>
            <person name="Liu X."/>
            <person name="Jiang W."/>
            <person name="Mao L."/>
            <person name="Kong X."/>
            <person name="Jiao Y."/>
            <person name="Jia J."/>
        </authorList>
    </citation>
    <scope>NUCLEOTIDE SEQUENCE [LARGE SCALE GENOMIC DNA]</scope>
    <source>
        <strain evidence="2">cv. AL8/78</strain>
    </source>
</reference>
<dbReference type="Gramene" id="AET5Gv20736900.29">
    <property type="protein sequence ID" value="AET5Gv20736900.29"/>
    <property type="gene ID" value="AET5Gv20736900"/>
</dbReference>
<reference evidence="2" key="1">
    <citation type="journal article" date="2014" name="Science">
        <title>Ancient hybridizations among the ancestral genomes of bread wheat.</title>
        <authorList>
            <consortium name="International Wheat Genome Sequencing Consortium,"/>
            <person name="Marcussen T."/>
            <person name="Sandve S.R."/>
            <person name="Heier L."/>
            <person name="Spannagl M."/>
            <person name="Pfeifer M."/>
            <person name="Jakobsen K.S."/>
            <person name="Wulff B.B."/>
            <person name="Steuernagel B."/>
            <person name="Mayer K.F."/>
            <person name="Olsen O.A."/>
        </authorList>
    </citation>
    <scope>NUCLEOTIDE SEQUENCE [LARGE SCALE GENOMIC DNA]</scope>
    <source>
        <strain evidence="2">cv. AL8/78</strain>
    </source>
</reference>
<keyword evidence="2" id="KW-1185">Reference proteome</keyword>
<evidence type="ECO:0000313" key="1">
    <source>
        <dbReference type="EnsemblPlants" id="AET5Gv20736900.29"/>
    </source>
</evidence>
<evidence type="ECO:0000313" key="2">
    <source>
        <dbReference type="Proteomes" id="UP000015105"/>
    </source>
</evidence>
<dbReference type="Proteomes" id="UP000015105">
    <property type="component" value="Chromosome 5D"/>
</dbReference>
<dbReference type="EnsemblPlants" id="AET5Gv20736900.2">
    <property type="protein sequence ID" value="AET5Gv20736900.2"/>
    <property type="gene ID" value="AET5Gv20736900"/>
</dbReference>
<reference evidence="1" key="3">
    <citation type="journal article" date="2017" name="Nature">
        <title>Genome sequence of the progenitor of the wheat D genome Aegilops tauschii.</title>
        <authorList>
            <person name="Luo M.C."/>
            <person name="Gu Y.Q."/>
            <person name="Puiu D."/>
            <person name="Wang H."/>
            <person name="Twardziok S.O."/>
            <person name="Deal K.R."/>
            <person name="Huo N."/>
            <person name="Zhu T."/>
            <person name="Wang L."/>
            <person name="Wang Y."/>
            <person name="McGuire P.E."/>
            <person name="Liu S."/>
            <person name="Long H."/>
            <person name="Ramasamy R.K."/>
            <person name="Rodriguez J.C."/>
            <person name="Van S.L."/>
            <person name="Yuan L."/>
            <person name="Wang Z."/>
            <person name="Xia Z."/>
            <person name="Xiao L."/>
            <person name="Anderson O.D."/>
            <person name="Ouyang S."/>
            <person name="Liang Y."/>
            <person name="Zimin A.V."/>
            <person name="Pertea G."/>
            <person name="Qi P."/>
            <person name="Bennetzen J.L."/>
            <person name="Dai X."/>
            <person name="Dawson M.W."/>
            <person name="Muller H.G."/>
            <person name="Kugler K."/>
            <person name="Rivarola-Duarte L."/>
            <person name="Spannagl M."/>
            <person name="Mayer K.F.X."/>
            <person name="Lu F.H."/>
            <person name="Bevan M.W."/>
            <person name="Leroy P."/>
            <person name="Li P."/>
            <person name="You F.M."/>
            <person name="Sun Q."/>
            <person name="Liu Z."/>
            <person name="Lyons E."/>
            <person name="Wicker T."/>
            <person name="Salzberg S.L."/>
            <person name="Devos K.M."/>
            <person name="Dvorak J."/>
        </authorList>
    </citation>
    <scope>NUCLEOTIDE SEQUENCE [LARGE SCALE GENOMIC DNA]</scope>
    <source>
        <strain evidence="1">cv. AL8/78</strain>
    </source>
</reference>
<dbReference type="Gramene" id="AET5Gv20736900.2">
    <property type="protein sequence ID" value="AET5Gv20736900.2"/>
    <property type="gene ID" value="AET5Gv20736900"/>
</dbReference>
<dbReference type="AlphaFoldDB" id="A0A453LEM7"/>
<dbReference type="Gramene" id="AET5Gv20736900.46">
    <property type="protein sequence ID" value="AET5Gv20736900.46"/>
    <property type="gene ID" value="AET5Gv20736900"/>
</dbReference>
<reference evidence="1" key="5">
    <citation type="journal article" date="2021" name="G3 (Bethesda)">
        <title>Aegilops tauschii genome assembly Aet v5.0 features greater sequence contiguity and improved annotation.</title>
        <authorList>
            <person name="Wang L."/>
            <person name="Zhu T."/>
            <person name="Rodriguez J.C."/>
            <person name="Deal K.R."/>
            <person name="Dubcovsky J."/>
            <person name="McGuire P.E."/>
            <person name="Lux T."/>
            <person name="Spannagl M."/>
            <person name="Mayer K.F.X."/>
            <person name="Baldrich P."/>
            <person name="Meyers B.C."/>
            <person name="Huo N."/>
            <person name="Gu Y.Q."/>
            <person name="Zhou H."/>
            <person name="Devos K.M."/>
            <person name="Bennetzen J.L."/>
            <person name="Unver T."/>
            <person name="Budak H."/>
            <person name="Gulick P.J."/>
            <person name="Galiba G."/>
            <person name="Kalapos B."/>
            <person name="Nelson D.R."/>
            <person name="Li P."/>
            <person name="You F.M."/>
            <person name="Luo M.C."/>
            <person name="Dvorak J."/>
        </authorList>
    </citation>
    <scope>NUCLEOTIDE SEQUENCE [LARGE SCALE GENOMIC DNA]</scope>
    <source>
        <strain evidence="1">cv. AL8/78</strain>
    </source>
</reference>
<name>A0A453LEM7_AEGTS</name>
<dbReference type="EnsemblPlants" id="AET5Gv20736900.29">
    <property type="protein sequence ID" value="AET5Gv20736900.29"/>
    <property type="gene ID" value="AET5Gv20736900"/>
</dbReference>
<sequence length="69" mass="8033">MQKRSISYSTMEFDREVWAFGHLLPETLNLTTKPPKSKLNSCKNRQEFRGFGSTFFDLVSTFTLLIQNV</sequence>
<reference evidence="1" key="4">
    <citation type="submission" date="2019-03" db="UniProtKB">
        <authorList>
            <consortium name="EnsemblPlants"/>
        </authorList>
    </citation>
    <scope>IDENTIFICATION</scope>
</reference>